<organism evidence="2 3">
    <name type="scientific">Glossina fuscipes</name>
    <dbReference type="NCBI Taxonomy" id="7396"/>
    <lineage>
        <taxon>Eukaryota</taxon>
        <taxon>Metazoa</taxon>
        <taxon>Ecdysozoa</taxon>
        <taxon>Arthropoda</taxon>
        <taxon>Hexapoda</taxon>
        <taxon>Insecta</taxon>
        <taxon>Pterygota</taxon>
        <taxon>Neoptera</taxon>
        <taxon>Endopterygota</taxon>
        <taxon>Diptera</taxon>
        <taxon>Brachycera</taxon>
        <taxon>Muscomorpha</taxon>
        <taxon>Hippoboscoidea</taxon>
        <taxon>Glossinidae</taxon>
        <taxon>Glossina</taxon>
    </lineage>
</organism>
<keyword evidence="1" id="KW-0853">WD repeat</keyword>
<dbReference type="PANTHER" id="PTHR22806">
    <property type="entry name" value="NUCLEOPORIN NUP37 P37 -RELATED"/>
    <property type="match status" value="1"/>
</dbReference>
<dbReference type="GeneID" id="119642963"/>
<dbReference type="SUPFAM" id="SSF50978">
    <property type="entry name" value="WD40 repeat-like"/>
    <property type="match status" value="1"/>
</dbReference>
<evidence type="ECO:0000256" key="1">
    <source>
        <dbReference type="PROSITE-ProRule" id="PRU00221"/>
    </source>
</evidence>
<dbReference type="InterPro" id="IPR036322">
    <property type="entry name" value="WD40_repeat_dom_sf"/>
</dbReference>
<keyword evidence="2" id="KW-1185">Reference proteome</keyword>
<dbReference type="KEGG" id="gfs:119642963"/>
<dbReference type="SMART" id="SM00320">
    <property type="entry name" value="WD40"/>
    <property type="match status" value="3"/>
</dbReference>
<sequence>MKETSFHITYTKKTVPKKPIPIRLQNYLFVKTNALCEIQKFLIHLIHIHFFFLCIAAHENFILSFVRFPEETESESFFWEKVKDIYHETRCHALCFTPDTSLMIIPKNVTFCAAGSDFLLRIFRTDLQNSDTVQTLKGHTNYVNEISWSNKCEFLELVSDDNSCKIWCFESNYDNIITFCLSSAGMSVKWHPDDPNKVMVAEKKGVIHMYNVRSQQSVISVECPKIPLLTADWALNNYHIITALSNSLQCMIHVPIMVHTPTKNIYFLS</sequence>
<evidence type="ECO:0000313" key="3">
    <source>
        <dbReference type="RefSeq" id="XP_037898226.1"/>
    </source>
</evidence>
<dbReference type="Proteomes" id="UP000092443">
    <property type="component" value="Unplaced"/>
</dbReference>
<dbReference type="InterPro" id="IPR015943">
    <property type="entry name" value="WD40/YVTN_repeat-like_dom_sf"/>
</dbReference>
<accession>A0A9C5ZGE1</accession>
<dbReference type="RefSeq" id="XP_037898226.1">
    <property type="nucleotide sequence ID" value="XM_038042298.1"/>
</dbReference>
<gene>
    <name evidence="3" type="primary">LOC119642963</name>
</gene>
<dbReference type="AlphaFoldDB" id="A0A9C5ZGE1"/>
<feature type="repeat" description="WD" evidence="1">
    <location>
        <begin position="136"/>
        <end position="167"/>
    </location>
</feature>
<proteinExistence type="predicted"/>
<name>A0A9C5ZGE1_9MUSC</name>
<dbReference type="GO" id="GO:0031080">
    <property type="term" value="C:nuclear pore outer ring"/>
    <property type="evidence" value="ECO:0007669"/>
    <property type="project" value="InterPro"/>
</dbReference>
<dbReference type="PANTHER" id="PTHR22806:SF0">
    <property type="entry name" value="NUCLEOPORIN NUP37"/>
    <property type="match status" value="1"/>
</dbReference>
<reference evidence="3" key="1">
    <citation type="submission" date="2025-08" db="UniProtKB">
        <authorList>
            <consortium name="RefSeq"/>
        </authorList>
    </citation>
    <scope>IDENTIFICATION</scope>
    <source>
        <tissue evidence="3">Whole body pupa</tissue>
    </source>
</reference>
<dbReference type="PROSITE" id="PS50082">
    <property type="entry name" value="WD_REPEATS_2"/>
    <property type="match status" value="1"/>
</dbReference>
<dbReference type="InterPro" id="IPR037626">
    <property type="entry name" value="NUP37"/>
</dbReference>
<evidence type="ECO:0000313" key="2">
    <source>
        <dbReference type="Proteomes" id="UP000092443"/>
    </source>
</evidence>
<protein>
    <submittedName>
        <fullName evidence="3">Nucleoporin Nup37-like</fullName>
    </submittedName>
</protein>
<dbReference type="Pfam" id="PF00400">
    <property type="entry name" value="WD40"/>
    <property type="match status" value="1"/>
</dbReference>
<dbReference type="Gene3D" id="2.130.10.10">
    <property type="entry name" value="YVTN repeat-like/Quinoprotein amine dehydrogenase"/>
    <property type="match status" value="1"/>
</dbReference>
<dbReference type="InterPro" id="IPR001680">
    <property type="entry name" value="WD40_rpt"/>
</dbReference>